<protein>
    <submittedName>
        <fullName evidence="2">Uncharacterized protein</fullName>
    </submittedName>
</protein>
<feature type="region of interest" description="Disordered" evidence="1">
    <location>
        <begin position="29"/>
        <end position="48"/>
    </location>
</feature>
<dbReference type="Proteomes" id="UP001172102">
    <property type="component" value="Unassembled WGS sequence"/>
</dbReference>
<feature type="compositionally biased region" description="Low complexity" evidence="1">
    <location>
        <begin position="29"/>
        <end position="42"/>
    </location>
</feature>
<reference evidence="2" key="1">
    <citation type="submission" date="2023-06" db="EMBL/GenBank/DDBJ databases">
        <title>Genome-scale phylogeny and comparative genomics of the fungal order Sordariales.</title>
        <authorList>
            <consortium name="Lawrence Berkeley National Laboratory"/>
            <person name="Hensen N."/>
            <person name="Bonometti L."/>
            <person name="Westerberg I."/>
            <person name="Brannstrom I.O."/>
            <person name="Guillou S."/>
            <person name="Cros-Aarteil S."/>
            <person name="Calhoun S."/>
            <person name="Haridas S."/>
            <person name="Kuo A."/>
            <person name="Mondo S."/>
            <person name="Pangilinan J."/>
            <person name="Riley R."/>
            <person name="Labutti K."/>
            <person name="Andreopoulos B."/>
            <person name="Lipzen A."/>
            <person name="Chen C."/>
            <person name="Yanf M."/>
            <person name="Daum C."/>
            <person name="Ng V."/>
            <person name="Clum A."/>
            <person name="Steindorff A."/>
            <person name="Ohm R."/>
            <person name="Martin F."/>
            <person name="Silar P."/>
            <person name="Natvig D."/>
            <person name="Lalanne C."/>
            <person name="Gautier V."/>
            <person name="Ament-Velasquez S.L."/>
            <person name="Kruys A."/>
            <person name="Hutchinson M.I."/>
            <person name="Powell A.J."/>
            <person name="Barry K."/>
            <person name="Miller A.N."/>
            <person name="Grigoriev I.V."/>
            <person name="Debuchy R."/>
            <person name="Gladieux P."/>
            <person name="Thoren M.H."/>
            <person name="Johannesson H."/>
        </authorList>
    </citation>
    <scope>NUCLEOTIDE SEQUENCE</scope>
    <source>
        <strain evidence="2">SMH4607-1</strain>
    </source>
</reference>
<name>A0AA40B9S7_9PEZI</name>
<evidence type="ECO:0000313" key="2">
    <source>
        <dbReference type="EMBL" id="KAK0730277.1"/>
    </source>
</evidence>
<sequence>MSNDAPSRRSSWTWGLSRARRNSLSEAVSSLGGLRSGRNSLSAVDSKAAESLRGDVAAMIADTTTPPVPTRPRSGDEGGAQNNHRRSTDSRLPSIPITPFSSALCPDYRSPFYRLRSWSNMRVRARGMRGRLMAECNFHMAYGARPGVCLGVGATSRAGDALRPSALGECSEPSASARPSLATKTLGVPGFADPRCHALPRVQSNTLSLRERGEPRECMAAKSQLEAVEAAGARQECVN</sequence>
<proteinExistence type="predicted"/>
<evidence type="ECO:0000256" key="1">
    <source>
        <dbReference type="SAM" id="MobiDB-lite"/>
    </source>
</evidence>
<dbReference type="AlphaFoldDB" id="A0AA40B9S7"/>
<comment type="caution">
    <text evidence="2">The sequence shown here is derived from an EMBL/GenBank/DDBJ whole genome shotgun (WGS) entry which is preliminary data.</text>
</comment>
<dbReference type="EMBL" id="JAUKUA010000001">
    <property type="protein sequence ID" value="KAK0730277.1"/>
    <property type="molecule type" value="Genomic_DNA"/>
</dbReference>
<feature type="region of interest" description="Disordered" evidence="1">
    <location>
        <begin position="1"/>
        <end position="20"/>
    </location>
</feature>
<evidence type="ECO:0000313" key="3">
    <source>
        <dbReference type="Proteomes" id="UP001172102"/>
    </source>
</evidence>
<keyword evidence="3" id="KW-1185">Reference proteome</keyword>
<accession>A0AA40B9S7</accession>
<feature type="region of interest" description="Disordered" evidence="1">
    <location>
        <begin position="57"/>
        <end position="93"/>
    </location>
</feature>
<gene>
    <name evidence="2" type="ORF">B0H67DRAFT_27039</name>
</gene>
<feature type="compositionally biased region" description="Polar residues" evidence="1">
    <location>
        <begin position="1"/>
        <end position="14"/>
    </location>
</feature>
<organism evidence="2 3">
    <name type="scientific">Lasiosphaeris hirsuta</name>
    <dbReference type="NCBI Taxonomy" id="260670"/>
    <lineage>
        <taxon>Eukaryota</taxon>
        <taxon>Fungi</taxon>
        <taxon>Dikarya</taxon>
        <taxon>Ascomycota</taxon>
        <taxon>Pezizomycotina</taxon>
        <taxon>Sordariomycetes</taxon>
        <taxon>Sordariomycetidae</taxon>
        <taxon>Sordariales</taxon>
        <taxon>Lasiosphaeriaceae</taxon>
        <taxon>Lasiosphaeris</taxon>
    </lineage>
</organism>